<dbReference type="Proteomes" id="UP000550707">
    <property type="component" value="Unassembled WGS sequence"/>
</dbReference>
<proteinExistence type="predicted"/>
<dbReference type="InParanoid" id="A0A7J8DPX1"/>
<reference evidence="2 3" key="1">
    <citation type="journal article" date="2020" name="Nature">
        <title>Six reference-quality genomes reveal evolution of bat adaptations.</title>
        <authorList>
            <person name="Jebb D."/>
            <person name="Huang Z."/>
            <person name="Pippel M."/>
            <person name="Hughes G.M."/>
            <person name="Lavrichenko K."/>
            <person name="Devanna P."/>
            <person name="Winkler S."/>
            <person name="Jermiin L.S."/>
            <person name="Skirmuntt E.C."/>
            <person name="Katzourakis A."/>
            <person name="Burkitt-Gray L."/>
            <person name="Ray D.A."/>
            <person name="Sullivan K.A.M."/>
            <person name="Roscito J.G."/>
            <person name="Kirilenko B.M."/>
            <person name="Davalos L.M."/>
            <person name="Corthals A.P."/>
            <person name="Power M.L."/>
            <person name="Jones G."/>
            <person name="Ransome R.D."/>
            <person name="Dechmann D.K.N."/>
            <person name="Locatelli A.G."/>
            <person name="Puechmaille S.J."/>
            <person name="Fedrigo O."/>
            <person name="Jarvis E.D."/>
            <person name="Hiller M."/>
            <person name="Vernes S.C."/>
            <person name="Myers E.W."/>
            <person name="Teeling E.C."/>
        </authorList>
    </citation>
    <scope>NUCLEOTIDE SEQUENCE [LARGE SCALE GENOMIC DNA]</scope>
    <source>
        <strain evidence="2">MMolMol1</strain>
        <tissue evidence="2">Muscle</tissue>
    </source>
</reference>
<protein>
    <submittedName>
        <fullName evidence="2">Uncharacterized protein</fullName>
    </submittedName>
</protein>
<organism evidence="2 3">
    <name type="scientific">Molossus molossus</name>
    <name type="common">Pallas' mastiff bat</name>
    <name type="synonym">Vespertilio molossus</name>
    <dbReference type="NCBI Taxonomy" id="27622"/>
    <lineage>
        <taxon>Eukaryota</taxon>
        <taxon>Metazoa</taxon>
        <taxon>Chordata</taxon>
        <taxon>Craniata</taxon>
        <taxon>Vertebrata</taxon>
        <taxon>Euteleostomi</taxon>
        <taxon>Mammalia</taxon>
        <taxon>Eutheria</taxon>
        <taxon>Laurasiatheria</taxon>
        <taxon>Chiroptera</taxon>
        <taxon>Yangochiroptera</taxon>
        <taxon>Molossidae</taxon>
        <taxon>Molossus</taxon>
    </lineage>
</organism>
<evidence type="ECO:0000313" key="2">
    <source>
        <dbReference type="EMBL" id="KAF6425140.1"/>
    </source>
</evidence>
<gene>
    <name evidence="2" type="ORF">HJG59_009208</name>
</gene>
<evidence type="ECO:0000313" key="3">
    <source>
        <dbReference type="Proteomes" id="UP000550707"/>
    </source>
</evidence>
<feature type="region of interest" description="Disordered" evidence="1">
    <location>
        <begin position="57"/>
        <end position="78"/>
    </location>
</feature>
<accession>A0A7J8DPX1</accession>
<name>A0A7J8DPX1_MOLMO</name>
<dbReference type="AlphaFoldDB" id="A0A7J8DPX1"/>
<keyword evidence="3" id="KW-1185">Reference proteome</keyword>
<dbReference type="EMBL" id="JACASF010000017">
    <property type="protein sequence ID" value="KAF6425140.1"/>
    <property type="molecule type" value="Genomic_DNA"/>
</dbReference>
<evidence type="ECO:0000256" key="1">
    <source>
        <dbReference type="SAM" id="MobiDB-lite"/>
    </source>
</evidence>
<comment type="caution">
    <text evidence="2">The sequence shown here is derived from an EMBL/GenBank/DDBJ whole genome shotgun (WGS) entry which is preliminary data.</text>
</comment>
<sequence>MTRQRAEGSVGVLPACALSPVPAAHNRQRAKVPPSGGHVLNFRGSVFSVTQEPRSEAFAVDGGPSEDSSQSGEEVSGFCTGGRFPANHGWYLPEQGQRTPRVGRPFFVPPDDQCRAAGDGPPASWLTFIFRF</sequence>